<name>A0A6G1FZN8_9PEZI</name>
<protein>
    <recommendedName>
        <fullName evidence="5">MARVEL domain-containing protein</fullName>
    </recommendedName>
</protein>
<organism evidence="2">
    <name type="scientific">Eremomyces bilateralis CBS 781.70</name>
    <dbReference type="NCBI Taxonomy" id="1392243"/>
    <lineage>
        <taxon>Eukaryota</taxon>
        <taxon>Fungi</taxon>
        <taxon>Dikarya</taxon>
        <taxon>Ascomycota</taxon>
        <taxon>Pezizomycotina</taxon>
        <taxon>Dothideomycetes</taxon>
        <taxon>Dothideomycetes incertae sedis</taxon>
        <taxon>Eremomycetales</taxon>
        <taxon>Eremomycetaceae</taxon>
        <taxon>Eremomyces</taxon>
    </lineage>
</organism>
<dbReference type="OrthoDB" id="3930290at2759"/>
<proteinExistence type="predicted"/>
<reference evidence="4" key="2">
    <citation type="submission" date="2020-04" db="EMBL/GenBank/DDBJ databases">
        <authorList>
            <consortium name="NCBI Genome Project"/>
        </authorList>
    </citation>
    <scope>NUCLEOTIDE SEQUENCE</scope>
    <source>
        <strain evidence="4">CBS 781.70</strain>
    </source>
</reference>
<keyword evidence="3" id="KW-1185">Reference proteome</keyword>
<accession>A0A6G1FZN8</accession>
<reference evidence="4" key="3">
    <citation type="submission" date="2025-04" db="UniProtKB">
        <authorList>
            <consortium name="RefSeq"/>
        </authorList>
    </citation>
    <scope>IDENTIFICATION</scope>
    <source>
        <strain evidence="4">CBS 781.70</strain>
    </source>
</reference>
<keyword evidence="1" id="KW-0472">Membrane</keyword>
<feature type="transmembrane region" description="Helical" evidence="1">
    <location>
        <begin position="59"/>
        <end position="80"/>
    </location>
</feature>
<evidence type="ECO:0000256" key="1">
    <source>
        <dbReference type="SAM" id="Phobius"/>
    </source>
</evidence>
<evidence type="ECO:0008006" key="5">
    <source>
        <dbReference type="Google" id="ProtNLM"/>
    </source>
</evidence>
<feature type="transmembrane region" description="Helical" evidence="1">
    <location>
        <begin position="87"/>
        <end position="112"/>
    </location>
</feature>
<evidence type="ECO:0000313" key="4">
    <source>
        <dbReference type="RefSeq" id="XP_033532895.1"/>
    </source>
</evidence>
<gene>
    <name evidence="2 4" type="ORF">P152DRAFT_489629</name>
</gene>
<reference evidence="2 4" key="1">
    <citation type="submission" date="2020-01" db="EMBL/GenBank/DDBJ databases">
        <authorList>
            <consortium name="DOE Joint Genome Institute"/>
            <person name="Haridas S."/>
            <person name="Albert R."/>
            <person name="Binder M."/>
            <person name="Bloem J."/>
            <person name="Labutti K."/>
            <person name="Salamov A."/>
            <person name="Andreopoulos B."/>
            <person name="Baker S.E."/>
            <person name="Barry K."/>
            <person name="Bills G."/>
            <person name="Bluhm B.H."/>
            <person name="Cannon C."/>
            <person name="Castanera R."/>
            <person name="Culley D.E."/>
            <person name="Daum C."/>
            <person name="Ezra D."/>
            <person name="Gonzalez J.B."/>
            <person name="Henrissat B."/>
            <person name="Kuo A."/>
            <person name="Liang C."/>
            <person name="Lipzen A."/>
            <person name="Lutzoni F."/>
            <person name="Magnuson J."/>
            <person name="Mondo S."/>
            <person name="Nolan M."/>
            <person name="Ohm R."/>
            <person name="Pangilinan J."/>
            <person name="Park H.-J."/>
            <person name="Ramirez L."/>
            <person name="Alfaro M."/>
            <person name="Sun H."/>
            <person name="Tritt A."/>
            <person name="Yoshinaga Y."/>
            <person name="Zwiers L.-H."/>
            <person name="Turgeon B.G."/>
            <person name="Goodwin S.B."/>
            <person name="Spatafora J.W."/>
            <person name="Crous P.W."/>
            <person name="Grigoriev I.V."/>
        </authorList>
    </citation>
    <scope>NUCLEOTIDE SEQUENCE</scope>
    <source>
        <strain evidence="2 4">CBS 781.70</strain>
    </source>
</reference>
<dbReference type="GeneID" id="54422712"/>
<evidence type="ECO:0000313" key="3">
    <source>
        <dbReference type="Proteomes" id="UP000504638"/>
    </source>
</evidence>
<dbReference type="EMBL" id="ML975162">
    <property type="protein sequence ID" value="KAF1811264.1"/>
    <property type="molecule type" value="Genomic_DNA"/>
</dbReference>
<feature type="transmembrane region" description="Helical" evidence="1">
    <location>
        <begin position="27"/>
        <end position="47"/>
    </location>
</feature>
<dbReference type="AlphaFoldDB" id="A0A6G1FZN8"/>
<dbReference type="Proteomes" id="UP000504638">
    <property type="component" value="Unplaced"/>
</dbReference>
<feature type="transmembrane region" description="Helical" evidence="1">
    <location>
        <begin position="154"/>
        <end position="173"/>
    </location>
</feature>
<keyword evidence="1" id="KW-0812">Transmembrane</keyword>
<sequence>MARSYVSTVIYRDPGQKYIWPAHQLNFWNVTMLVGAATILGIFAQFIDIQQTLGLPIPWLFPYGVSVGALAVFFILYEIWLSLNHRLVPGVMLIASFVFVVLWITGIIGTAIQLFGPQGNVSANCQTYVNARKAGGVSLNTLAWLQQRSICSSWYATFAFWLIGTIWWVWMMVMAAQVSKDIYTTD</sequence>
<evidence type="ECO:0000313" key="2">
    <source>
        <dbReference type="EMBL" id="KAF1811264.1"/>
    </source>
</evidence>
<dbReference type="RefSeq" id="XP_033532895.1">
    <property type="nucleotide sequence ID" value="XM_033682142.1"/>
</dbReference>
<keyword evidence="1" id="KW-1133">Transmembrane helix</keyword>